<feature type="region of interest" description="Disordered" evidence="8">
    <location>
        <begin position="1"/>
        <end position="23"/>
    </location>
</feature>
<protein>
    <submittedName>
        <fullName evidence="10">ABC transporter permease</fullName>
    </submittedName>
</protein>
<evidence type="ECO:0000313" key="11">
    <source>
        <dbReference type="Proteomes" id="UP001501266"/>
    </source>
</evidence>
<feature type="domain" description="ABC transmembrane type-1" evidence="9">
    <location>
        <begin position="81"/>
        <end position="266"/>
    </location>
</feature>
<keyword evidence="3" id="KW-1003">Cell membrane</keyword>
<dbReference type="CDD" id="cd06261">
    <property type="entry name" value="TM_PBP2"/>
    <property type="match status" value="1"/>
</dbReference>
<evidence type="ECO:0000313" key="10">
    <source>
        <dbReference type="EMBL" id="GAA1426491.1"/>
    </source>
</evidence>
<evidence type="ECO:0000256" key="7">
    <source>
        <dbReference type="RuleBase" id="RU363032"/>
    </source>
</evidence>
<keyword evidence="5 7" id="KW-1133">Transmembrane helix</keyword>
<accession>A0ABN1Z0F5</accession>
<evidence type="ECO:0000256" key="1">
    <source>
        <dbReference type="ARBA" id="ARBA00004651"/>
    </source>
</evidence>
<feature type="transmembrane region" description="Helical" evidence="7">
    <location>
        <begin position="148"/>
        <end position="167"/>
    </location>
</feature>
<dbReference type="EMBL" id="BAAAKK010000006">
    <property type="protein sequence ID" value="GAA1426491.1"/>
    <property type="molecule type" value="Genomic_DNA"/>
</dbReference>
<comment type="subcellular location">
    <subcellularLocation>
        <location evidence="1 7">Cell membrane</location>
        <topology evidence="1 7">Multi-pass membrane protein</topology>
    </subcellularLocation>
</comment>
<evidence type="ECO:0000256" key="4">
    <source>
        <dbReference type="ARBA" id="ARBA00022692"/>
    </source>
</evidence>
<dbReference type="SUPFAM" id="SSF161098">
    <property type="entry name" value="MetI-like"/>
    <property type="match status" value="1"/>
</dbReference>
<feature type="transmembrane region" description="Helical" evidence="7">
    <location>
        <begin position="88"/>
        <end position="106"/>
    </location>
</feature>
<dbReference type="Pfam" id="PF00528">
    <property type="entry name" value="BPD_transp_1"/>
    <property type="match status" value="1"/>
</dbReference>
<feature type="compositionally biased region" description="Low complexity" evidence="8">
    <location>
        <begin position="1"/>
        <end position="21"/>
    </location>
</feature>
<dbReference type="Proteomes" id="UP001501266">
    <property type="component" value="Unassembled WGS sequence"/>
</dbReference>
<dbReference type="Gene3D" id="1.10.3720.10">
    <property type="entry name" value="MetI-like"/>
    <property type="match status" value="1"/>
</dbReference>
<evidence type="ECO:0000256" key="3">
    <source>
        <dbReference type="ARBA" id="ARBA00022475"/>
    </source>
</evidence>
<evidence type="ECO:0000256" key="2">
    <source>
        <dbReference type="ARBA" id="ARBA00022448"/>
    </source>
</evidence>
<evidence type="ECO:0000256" key="6">
    <source>
        <dbReference type="ARBA" id="ARBA00023136"/>
    </source>
</evidence>
<comment type="caution">
    <text evidence="10">The sequence shown here is derived from an EMBL/GenBank/DDBJ whole genome shotgun (WGS) entry which is preliminary data.</text>
</comment>
<dbReference type="InterPro" id="IPR035906">
    <property type="entry name" value="MetI-like_sf"/>
</dbReference>
<reference evidence="10 11" key="1">
    <citation type="journal article" date="2019" name="Int. J. Syst. Evol. Microbiol.">
        <title>The Global Catalogue of Microorganisms (GCM) 10K type strain sequencing project: providing services to taxonomists for standard genome sequencing and annotation.</title>
        <authorList>
            <consortium name="The Broad Institute Genomics Platform"/>
            <consortium name="The Broad Institute Genome Sequencing Center for Infectious Disease"/>
            <person name="Wu L."/>
            <person name="Ma J."/>
        </authorList>
    </citation>
    <scope>NUCLEOTIDE SEQUENCE [LARGE SCALE GENOMIC DNA]</scope>
    <source>
        <strain evidence="10 11">JCM 12398</strain>
    </source>
</reference>
<sequence length="279" mass="28989">MTALRAGQQGAGRPRTGPRTGPHWTDSGWVRIVAPLVLGAAALVLWEVAVRALGIQPYLLPAPSAILAQLQATLGGIVQAALATGRNALLGLLLGALVGVVVAALASRLRWLDQVVAPLVAAIAVVPIVALAPVLQTMYGATSEMPRIVVVAIASFVPVFITTLRGLRQVRPVHRDLMRAYGASGWQATRVVTLPGAVPFVFAGLTIASSVAVISAIVAEYFGGLQNGLGSRIASAAAQSGYPRAWAYVVASIVLGLVFYAVTLLAERTASRWARIPVS</sequence>
<keyword evidence="11" id="KW-1185">Reference proteome</keyword>
<name>A0ABN1Z0F5_9MICO</name>
<gene>
    <name evidence="10" type="ORF">GCM10009640_27730</name>
</gene>
<dbReference type="PANTHER" id="PTHR30151:SF41">
    <property type="entry name" value="ABC TRANSPORTER PERMEASE PROTEIN"/>
    <property type="match status" value="1"/>
</dbReference>
<keyword evidence="2 7" id="KW-0813">Transport</keyword>
<dbReference type="PANTHER" id="PTHR30151">
    <property type="entry name" value="ALKANE SULFONATE ABC TRANSPORTER-RELATED, MEMBRANE SUBUNIT"/>
    <property type="match status" value="1"/>
</dbReference>
<dbReference type="PROSITE" id="PS50928">
    <property type="entry name" value="ABC_TM1"/>
    <property type="match status" value="1"/>
</dbReference>
<proteinExistence type="inferred from homology"/>
<feature type="transmembrane region" description="Helical" evidence="7">
    <location>
        <begin position="28"/>
        <end position="46"/>
    </location>
</feature>
<organism evidence="10 11">
    <name type="scientific">Agrococcus citreus</name>
    <dbReference type="NCBI Taxonomy" id="84643"/>
    <lineage>
        <taxon>Bacteria</taxon>
        <taxon>Bacillati</taxon>
        <taxon>Actinomycetota</taxon>
        <taxon>Actinomycetes</taxon>
        <taxon>Micrococcales</taxon>
        <taxon>Microbacteriaceae</taxon>
        <taxon>Agrococcus</taxon>
    </lineage>
</organism>
<feature type="transmembrane region" description="Helical" evidence="7">
    <location>
        <begin position="115"/>
        <end position="136"/>
    </location>
</feature>
<comment type="similarity">
    <text evidence="7">Belongs to the binding-protein-dependent transport system permease family.</text>
</comment>
<feature type="transmembrane region" description="Helical" evidence="7">
    <location>
        <begin position="188"/>
        <end position="219"/>
    </location>
</feature>
<evidence type="ECO:0000259" key="9">
    <source>
        <dbReference type="PROSITE" id="PS50928"/>
    </source>
</evidence>
<feature type="transmembrane region" description="Helical" evidence="7">
    <location>
        <begin position="245"/>
        <end position="266"/>
    </location>
</feature>
<dbReference type="InterPro" id="IPR000515">
    <property type="entry name" value="MetI-like"/>
</dbReference>
<keyword evidence="4 7" id="KW-0812">Transmembrane</keyword>
<evidence type="ECO:0000256" key="5">
    <source>
        <dbReference type="ARBA" id="ARBA00022989"/>
    </source>
</evidence>
<evidence type="ECO:0000256" key="8">
    <source>
        <dbReference type="SAM" id="MobiDB-lite"/>
    </source>
</evidence>
<keyword evidence="6 7" id="KW-0472">Membrane</keyword>